<evidence type="ECO:0000313" key="1">
    <source>
        <dbReference type="EMBL" id="KAJ7627342.1"/>
    </source>
</evidence>
<name>A0AAD7BQJ7_9AGAR</name>
<dbReference type="EMBL" id="JARKIF010000011">
    <property type="protein sequence ID" value="KAJ7627342.1"/>
    <property type="molecule type" value="Genomic_DNA"/>
</dbReference>
<sequence>MTPRALLLPELCCTITEFLDDSPADLRSCALVSPHLTAAAQRILFHDIIFNGRCKAVGDLGLLPQYDESKACARFCAVVAKSPHLIPLVRRIRIGLGHEVGSPLSTIKFPNLNELVLHGRLRSHGVDIKRTPAAALLRTPSLRRVGLVYPIFRRPQDMYSLFTSVSPTVGFLSLQRVLVEDGHSLSPISAADYPTSKIKSLRLHRLYIHHPECLGPFDLSELRELDYGNSLTPVFARVLEEARESIVCLILNAEQAVKSLPSLLSGLPALTDLTLVSDAGTSAGIETLLSSLHPFSLLARLSLRLGGTLDVETAGLIGRACANAPACVVTVWFKASDSDGVSHLEASMRSAFVEQGGKGVFDVI</sequence>
<evidence type="ECO:0000313" key="2">
    <source>
        <dbReference type="Proteomes" id="UP001221142"/>
    </source>
</evidence>
<proteinExistence type="predicted"/>
<organism evidence="1 2">
    <name type="scientific">Roridomyces roridus</name>
    <dbReference type="NCBI Taxonomy" id="1738132"/>
    <lineage>
        <taxon>Eukaryota</taxon>
        <taxon>Fungi</taxon>
        <taxon>Dikarya</taxon>
        <taxon>Basidiomycota</taxon>
        <taxon>Agaricomycotina</taxon>
        <taxon>Agaricomycetes</taxon>
        <taxon>Agaricomycetidae</taxon>
        <taxon>Agaricales</taxon>
        <taxon>Marasmiineae</taxon>
        <taxon>Mycenaceae</taxon>
        <taxon>Roridomyces</taxon>
    </lineage>
</organism>
<feature type="non-terminal residue" evidence="1">
    <location>
        <position position="364"/>
    </location>
</feature>
<reference evidence="1" key="1">
    <citation type="submission" date="2023-03" db="EMBL/GenBank/DDBJ databases">
        <title>Massive genome expansion in bonnet fungi (Mycena s.s.) driven by repeated elements and novel gene families across ecological guilds.</title>
        <authorList>
            <consortium name="Lawrence Berkeley National Laboratory"/>
            <person name="Harder C.B."/>
            <person name="Miyauchi S."/>
            <person name="Viragh M."/>
            <person name="Kuo A."/>
            <person name="Thoen E."/>
            <person name="Andreopoulos B."/>
            <person name="Lu D."/>
            <person name="Skrede I."/>
            <person name="Drula E."/>
            <person name="Henrissat B."/>
            <person name="Morin E."/>
            <person name="Kohler A."/>
            <person name="Barry K."/>
            <person name="LaButti K."/>
            <person name="Morin E."/>
            <person name="Salamov A."/>
            <person name="Lipzen A."/>
            <person name="Mereny Z."/>
            <person name="Hegedus B."/>
            <person name="Baldrian P."/>
            <person name="Stursova M."/>
            <person name="Weitz H."/>
            <person name="Taylor A."/>
            <person name="Grigoriev I.V."/>
            <person name="Nagy L.G."/>
            <person name="Martin F."/>
            <person name="Kauserud H."/>
        </authorList>
    </citation>
    <scope>NUCLEOTIDE SEQUENCE</scope>
    <source>
        <strain evidence="1">9284</strain>
    </source>
</reference>
<dbReference type="SUPFAM" id="SSF52047">
    <property type="entry name" value="RNI-like"/>
    <property type="match status" value="1"/>
</dbReference>
<gene>
    <name evidence="1" type="ORF">FB45DRAFT_1060067</name>
</gene>
<dbReference type="AlphaFoldDB" id="A0AAD7BQJ7"/>
<protein>
    <submittedName>
        <fullName evidence="1">Uncharacterized protein</fullName>
    </submittedName>
</protein>
<dbReference type="Proteomes" id="UP001221142">
    <property type="component" value="Unassembled WGS sequence"/>
</dbReference>
<comment type="caution">
    <text evidence="1">The sequence shown here is derived from an EMBL/GenBank/DDBJ whole genome shotgun (WGS) entry which is preliminary data.</text>
</comment>
<accession>A0AAD7BQJ7</accession>
<keyword evidence="2" id="KW-1185">Reference proteome</keyword>